<dbReference type="EMBL" id="JBFMKM010000010">
    <property type="protein sequence ID" value="KAL1303467.1"/>
    <property type="molecule type" value="Genomic_DNA"/>
</dbReference>
<dbReference type="Gene3D" id="2.102.20.10">
    <property type="entry name" value="Beta-galactosidase, domain 2"/>
    <property type="match status" value="1"/>
</dbReference>
<dbReference type="Pfam" id="PF10435">
    <property type="entry name" value="BetaGal_dom2"/>
    <property type="match status" value="1"/>
</dbReference>
<name>A0ABR3PBC4_9PEZI</name>
<dbReference type="EC" id="3.2.1.23" evidence="3 8"/>
<keyword evidence="5 8" id="KW-0378">Hydrolase</keyword>
<dbReference type="Pfam" id="PF01301">
    <property type="entry name" value="Glyco_hydro_35"/>
    <property type="match status" value="1"/>
</dbReference>
<dbReference type="SUPFAM" id="SSF117100">
    <property type="entry name" value="Beta-galactosidase LacA, domain 3"/>
    <property type="match status" value="1"/>
</dbReference>
<dbReference type="InterPro" id="IPR008979">
    <property type="entry name" value="Galactose-bd-like_sf"/>
</dbReference>
<comment type="catalytic activity">
    <reaction evidence="1 8">
        <text>Hydrolysis of terminal non-reducing beta-D-galactose residues in beta-D-galactosides.</text>
        <dbReference type="EC" id="3.2.1.23"/>
    </reaction>
</comment>
<feature type="chain" id="PRO_5045477558" description="Beta-galactosidase" evidence="10">
    <location>
        <begin position="22"/>
        <end position="1022"/>
    </location>
</feature>
<dbReference type="PRINTS" id="PR00742">
    <property type="entry name" value="GLHYDRLASE35"/>
</dbReference>
<dbReference type="Gene3D" id="2.60.390.10">
    <property type="entry name" value="Beta-galactosidase, domain 3"/>
    <property type="match status" value="1"/>
</dbReference>
<organism evidence="12 13">
    <name type="scientific">Neodothiora populina</name>
    <dbReference type="NCBI Taxonomy" id="2781224"/>
    <lineage>
        <taxon>Eukaryota</taxon>
        <taxon>Fungi</taxon>
        <taxon>Dikarya</taxon>
        <taxon>Ascomycota</taxon>
        <taxon>Pezizomycotina</taxon>
        <taxon>Dothideomycetes</taxon>
        <taxon>Dothideomycetidae</taxon>
        <taxon>Dothideales</taxon>
        <taxon>Dothioraceae</taxon>
        <taxon>Neodothiora</taxon>
    </lineage>
</organism>
<dbReference type="InterPro" id="IPR025972">
    <property type="entry name" value="BetaGal_dom3"/>
</dbReference>
<evidence type="ECO:0000256" key="1">
    <source>
        <dbReference type="ARBA" id="ARBA00001412"/>
    </source>
</evidence>
<dbReference type="Gene3D" id="3.20.20.80">
    <property type="entry name" value="Glycosidases"/>
    <property type="match status" value="1"/>
</dbReference>
<accession>A0ABR3PBC4</accession>
<evidence type="ECO:0000256" key="9">
    <source>
        <dbReference type="RuleBase" id="RU003679"/>
    </source>
</evidence>
<dbReference type="GeneID" id="95980548"/>
<dbReference type="InterPro" id="IPR025300">
    <property type="entry name" value="BetaGal_jelly_roll_dom"/>
</dbReference>
<evidence type="ECO:0000256" key="2">
    <source>
        <dbReference type="ARBA" id="ARBA00009809"/>
    </source>
</evidence>
<dbReference type="InterPro" id="IPR037110">
    <property type="entry name" value="Betagal_dom2_sf"/>
</dbReference>
<evidence type="ECO:0000256" key="5">
    <source>
        <dbReference type="ARBA" id="ARBA00022801"/>
    </source>
</evidence>
<evidence type="ECO:0000256" key="4">
    <source>
        <dbReference type="ARBA" id="ARBA00022729"/>
    </source>
</evidence>
<dbReference type="SMART" id="SM01029">
    <property type="entry name" value="BetaGal_dom2"/>
    <property type="match status" value="1"/>
</dbReference>
<dbReference type="InterPro" id="IPR036833">
    <property type="entry name" value="BetaGal_dom3_sf"/>
</dbReference>
<protein>
    <recommendedName>
        <fullName evidence="3 8">Beta-galactosidase</fullName>
        <ecNumber evidence="3 8">3.2.1.23</ecNumber>
    </recommendedName>
</protein>
<keyword evidence="6" id="KW-0325">Glycoprotein</keyword>
<evidence type="ECO:0000256" key="10">
    <source>
        <dbReference type="SAM" id="SignalP"/>
    </source>
</evidence>
<dbReference type="SUPFAM" id="SSF49785">
    <property type="entry name" value="Galactose-binding domain-like"/>
    <property type="match status" value="2"/>
</dbReference>
<evidence type="ECO:0000313" key="13">
    <source>
        <dbReference type="Proteomes" id="UP001562354"/>
    </source>
</evidence>
<dbReference type="SUPFAM" id="SSF51011">
    <property type="entry name" value="Glycosyl hydrolase domain"/>
    <property type="match status" value="1"/>
</dbReference>
<evidence type="ECO:0000259" key="11">
    <source>
        <dbReference type="SMART" id="SM01029"/>
    </source>
</evidence>
<dbReference type="InterPro" id="IPR018954">
    <property type="entry name" value="Betagal_dom2"/>
</dbReference>
<dbReference type="Proteomes" id="UP001562354">
    <property type="component" value="Unassembled WGS sequence"/>
</dbReference>
<reference evidence="12 13" key="1">
    <citation type="submission" date="2024-07" db="EMBL/GenBank/DDBJ databases">
        <title>Draft sequence of the Neodothiora populina.</title>
        <authorList>
            <person name="Drown D.D."/>
            <person name="Schuette U.S."/>
            <person name="Buechlein A.B."/>
            <person name="Rusch D.R."/>
            <person name="Winton L.W."/>
            <person name="Adams G.A."/>
        </authorList>
    </citation>
    <scope>NUCLEOTIDE SEQUENCE [LARGE SCALE GENOMIC DNA]</scope>
    <source>
        <strain evidence="12 13">CPC 39397</strain>
    </source>
</reference>
<feature type="signal peptide" evidence="10">
    <location>
        <begin position="1"/>
        <end position="21"/>
    </location>
</feature>
<evidence type="ECO:0000256" key="7">
    <source>
        <dbReference type="ARBA" id="ARBA00023295"/>
    </source>
</evidence>
<dbReference type="InterPro" id="IPR031330">
    <property type="entry name" value="Gly_Hdrlase_35_cat"/>
</dbReference>
<dbReference type="RefSeq" id="XP_069199742.1">
    <property type="nucleotide sequence ID" value="XM_069346864.1"/>
</dbReference>
<dbReference type="Gene3D" id="2.60.120.260">
    <property type="entry name" value="Galactose-binding domain-like"/>
    <property type="match status" value="2"/>
</dbReference>
<dbReference type="InterPro" id="IPR019801">
    <property type="entry name" value="Glyco_hydro_35_CS"/>
</dbReference>
<dbReference type="SUPFAM" id="SSF51445">
    <property type="entry name" value="(Trans)glycosidases"/>
    <property type="match status" value="1"/>
</dbReference>
<evidence type="ECO:0000256" key="6">
    <source>
        <dbReference type="ARBA" id="ARBA00023180"/>
    </source>
</evidence>
<comment type="similarity">
    <text evidence="2 9">Belongs to the glycosyl hydrolase 35 family.</text>
</comment>
<keyword evidence="7 8" id="KW-0326">Glycosidase</keyword>
<dbReference type="PANTHER" id="PTHR23421">
    <property type="entry name" value="BETA-GALACTOSIDASE RELATED"/>
    <property type="match status" value="1"/>
</dbReference>
<keyword evidence="4 10" id="KW-0732">Signal</keyword>
<gene>
    <name evidence="12" type="ORF">AAFC00_006849</name>
</gene>
<dbReference type="Pfam" id="PF13364">
    <property type="entry name" value="BetaGal_ABD2"/>
    <property type="match status" value="2"/>
</dbReference>
<dbReference type="InterPro" id="IPR017853">
    <property type="entry name" value="GH"/>
</dbReference>
<feature type="domain" description="Beta-galactosidase" evidence="11">
    <location>
        <begin position="395"/>
        <end position="571"/>
    </location>
</feature>
<keyword evidence="13" id="KW-1185">Reference proteome</keyword>
<sequence>MLGSRLLKAAILACLTVNGDALAVKRQNMIELIKPYKREPLQHIVTWDEHSLFVHGERIMLYSGEFHPFRLPVTSLYLDVFQKIKAMGYNGVSFYTMWALLEGKPGEFTAEGIFDFEPFFAAAKEAGIYLLARPGPYINAEVSGGGFPGWLMRVPALTRTRDPLYLNATANYAYHMNSIIAKAQITNGGPVILYQPENEYTVSYELPEFPDAEYFSAVEAQARDAGIVVPFISNDASPKGYFTPGSPAGVDIYGHDGYPLGFDCANPQTWPDNALPTNYGNLHAQQSPNTPYALVEFQGGAFDPWGGLGFEQCAELLNSEFQRVFYKNDWSFGLKFFNIYMTYGGTNWGNIGHPGGYTSYDYGAVITEDRLVSREKYSEAKLEANFLQASPAWLTAIPQNNTHANGSYSNNPAIAVTALYGNTTNFFVIRHAAFNSLASTEFKLTVPTSQGNITIPQLDGTLVLNGRDSKVSVTDYDVGGTNLLYSSAEIFTWKKYSSKTVLVVYGGPNEHHEVAFSNGGEAKLKEGSGVTITTKNGNTILNFETSPTRRIVKLKHSLYVYILDRNSAYNYWTIDLPSNPVSGNYTNGTVDRSAAIVKAGYLIRTVEVKGTTLMLTGDLNATTSLEIIGGAPAGLTKLTFNGSDLRFKQSKSSGVVTAKATYSKPAFSVPDLSSVEWKVIDGLPEIGSDYDDSLWTEASLTYTNNTGRNLTTPTSLYSSDYGYHYGNLLYRGHFVALGNESTIYLQTEGGYAFGMSAWLNGTFIGSFVGYDAADLANSTFTLPNLSSGSAYVLTVLIDTTGLDEDYTPGQDAFFLPGENMKKPRGILDYSLSSHPKSDITWKLTGNLGGEDYKDRTRGPLNEGGLYAERQGYHLPSAPTTSWTPSPQGPMTGLSSPGVAFYTTTFDLDIPHGYDIPLSIVFSNSTTNTSSGLATPYRAQMYVNGYQYGKYIHNIGPQDSFPVPEGIFNYHGPNSLAVSLWALAPGGAEVGGLSLSAGPVIQTGFGEVSNSPMDGWVAREAAY</sequence>
<dbReference type="InterPro" id="IPR001944">
    <property type="entry name" value="Glycoside_Hdrlase_35"/>
</dbReference>
<dbReference type="Pfam" id="PF13363">
    <property type="entry name" value="BetaGal_dom3"/>
    <property type="match status" value="1"/>
</dbReference>
<dbReference type="PROSITE" id="PS01182">
    <property type="entry name" value="GLYCOSYL_HYDROL_F35"/>
    <property type="match status" value="1"/>
</dbReference>
<evidence type="ECO:0000256" key="8">
    <source>
        <dbReference type="RuleBase" id="RU000675"/>
    </source>
</evidence>
<comment type="caution">
    <text evidence="12">The sequence shown here is derived from an EMBL/GenBank/DDBJ whole genome shotgun (WGS) entry which is preliminary data.</text>
</comment>
<evidence type="ECO:0000313" key="12">
    <source>
        <dbReference type="EMBL" id="KAL1303467.1"/>
    </source>
</evidence>
<proteinExistence type="inferred from homology"/>
<evidence type="ECO:0000256" key="3">
    <source>
        <dbReference type="ARBA" id="ARBA00012756"/>
    </source>
</evidence>